<gene>
    <name evidence="8" type="ORF">AMORRO_LOCUS9447</name>
</gene>
<protein>
    <submittedName>
        <fullName evidence="8">1447_t:CDS:1</fullName>
    </submittedName>
</protein>
<name>A0A9N9DK61_9GLOM</name>
<feature type="transmembrane region" description="Helical" evidence="7">
    <location>
        <begin position="51"/>
        <end position="76"/>
    </location>
</feature>
<evidence type="ECO:0000256" key="3">
    <source>
        <dbReference type="ARBA" id="ARBA00022496"/>
    </source>
</evidence>
<evidence type="ECO:0000256" key="7">
    <source>
        <dbReference type="SAM" id="Phobius"/>
    </source>
</evidence>
<keyword evidence="6 7" id="KW-0472">Membrane</keyword>
<dbReference type="GO" id="GO:0033573">
    <property type="term" value="C:high-affinity iron permease complex"/>
    <property type="evidence" value="ECO:0007669"/>
    <property type="project" value="InterPro"/>
</dbReference>
<evidence type="ECO:0000256" key="4">
    <source>
        <dbReference type="ARBA" id="ARBA00022692"/>
    </source>
</evidence>
<dbReference type="Proteomes" id="UP000789342">
    <property type="component" value="Unassembled WGS sequence"/>
</dbReference>
<dbReference type="OrthoDB" id="4364at2759"/>
<sequence>MVYLFDVPAYFILLRETLEVTIILAVLLGFIDKLVPEQENGLRRRMKKQIWIGTACGLLVSLVIGAVFITIFYTLARN</sequence>
<dbReference type="InterPro" id="IPR004923">
    <property type="entry name" value="FTR1/Fip1/EfeU"/>
</dbReference>
<dbReference type="GO" id="GO:0015093">
    <property type="term" value="F:ferrous iron transmembrane transporter activity"/>
    <property type="evidence" value="ECO:0007669"/>
    <property type="project" value="TreeGrafter"/>
</dbReference>
<evidence type="ECO:0000256" key="6">
    <source>
        <dbReference type="ARBA" id="ARBA00023136"/>
    </source>
</evidence>
<accession>A0A9N9DK61</accession>
<organism evidence="8 9">
    <name type="scientific">Acaulospora morrowiae</name>
    <dbReference type="NCBI Taxonomy" id="94023"/>
    <lineage>
        <taxon>Eukaryota</taxon>
        <taxon>Fungi</taxon>
        <taxon>Fungi incertae sedis</taxon>
        <taxon>Mucoromycota</taxon>
        <taxon>Glomeromycotina</taxon>
        <taxon>Glomeromycetes</taxon>
        <taxon>Diversisporales</taxon>
        <taxon>Acaulosporaceae</taxon>
        <taxon>Acaulospora</taxon>
    </lineage>
</organism>
<evidence type="ECO:0000313" key="9">
    <source>
        <dbReference type="Proteomes" id="UP000789342"/>
    </source>
</evidence>
<keyword evidence="3" id="KW-0408">Iron</keyword>
<proteinExistence type="inferred from homology"/>
<keyword evidence="3" id="KW-0813">Transport</keyword>
<dbReference type="AlphaFoldDB" id="A0A9N9DK61"/>
<comment type="subcellular location">
    <subcellularLocation>
        <location evidence="1">Membrane</location>
        <topology evidence="1">Multi-pass membrane protein</topology>
    </subcellularLocation>
</comment>
<evidence type="ECO:0000256" key="1">
    <source>
        <dbReference type="ARBA" id="ARBA00004141"/>
    </source>
</evidence>
<dbReference type="EMBL" id="CAJVPV010009209">
    <property type="protein sequence ID" value="CAG8639354.1"/>
    <property type="molecule type" value="Genomic_DNA"/>
</dbReference>
<feature type="transmembrane region" description="Helical" evidence="7">
    <location>
        <begin position="12"/>
        <end position="31"/>
    </location>
</feature>
<dbReference type="PANTHER" id="PTHR31632:SF2">
    <property type="entry name" value="PLASMA MEMBRANE IRON PERMEASE"/>
    <property type="match status" value="1"/>
</dbReference>
<keyword evidence="3" id="KW-0410">Iron transport</keyword>
<dbReference type="PANTHER" id="PTHR31632">
    <property type="entry name" value="IRON TRANSPORTER FTH1"/>
    <property type="match status" value="1"/>
</dbReference>
<keyword evidence="3" id="KW-0406">Ion transport</keyword>
<dbReference type="Pfam" id="PF03239">
    <property type="entry name" value="FTR1"/>
    <property type="match status" value="1"/>
</dbReference>
<evidence type="ECO:0000256" key="2">
    <source>
        <dbReference type="ARBA" id="ARBA00008333"/>
    </source>
</evidence>
<feature type="non-terminal residue" evidence="8">
    <location>
        <position position="78"/>
    </location>
</feature>
<evidence type="ECO:0000256" key="5">
    <source>
        <dbReference type="ARBA" id="ARBA00022989"/>
    </source>
</evidence>
<keyword evidence="9" id="KW-1185">Reference proteome</keyword>
<keyword evidence="4 7" id="KW-0812">Transmembrane</keyword>
<comment type="caution">
    <text evidence="8">The sequence shown here is derived from an EMBL/GenBank/DDBJ whole genome shotgun (WGS) entry which is preliminary data.</text>
</comment>
<evidence type="ECO:0000313" key="8">
    <source>
        <dbReference type="EMBL" id="CAG8639354.1"/>
    </source>
</evidence>
<keyword evidence="5 7" id="KW-1133">Transmembrane helix</keyword>
<comment type="similarity">
    <text evidence="2">Belongs to the oxidase-dependent Fe transporter (OFeT) (TC 9.A.10.1) family.</text>
</comment>
<reference evidence="8" key="1">
    <citation type="submission" date="2021-06" db="EMBL/GenBank/DDBJ databases">
        <authorList>
            <person name="Kallberg Y."/>
            <person name="Tangrot J."/>
            <person name="Rosling A."/>
        </authorList>
    </citation>
    <scope>NUCLEOTIDE SEQUENCE</scope>
    <source>
        <strain evidence="8">CL551</strain>
    </source>
</reference>